<dbReference type="InterPro" id="IPR011029">
    <property type="entry name" value="DEATH-like_dom_sf"/>
</dbReference>
<dbReference type="PROSITE" id="PS50017">
    <property type="entry name" value="DEATH_DOMAIN"/>
    <property type="match status" value="1"/>
</dbReference>
<dbReference type="InterPro" id="IPR016729">
    <property type="entry name" value="FADD"/>
</dbReference>
<proteinExistence type="predicted"/>
<dbReference type="PANTHER" id="PTHR15077">
    <property type="entry name" value="FAS-ASSOCIATING DEATH DOMAIN-CONTAINING PROTEIN FADD"/>
    <property type="match status" value="1"/>
</dbReference>
<gene>
    <name evidence="2" type="ORF">CHS0354_034620</name>
</gene>
<evidence type="ECO:0000259" key="1">
    <source>
        <dbReference type="PROSITE" id="PS50017"/>
    </source>
</evidence>
<dbReference type="Pfam" id="PF00531">
    <property type="entry name" value="Death"/>
    <property type="match status" value="1"/>
</dbReference>
<accession>A0AAE0W1W0</accession>
<comment type="caution">
    <text evidence="2">The sequence shown here is derived from an EMBL/GenBank/DDBJ whole genome shotgun (WGS) entry which is preliminary data.</text>
</comment>
<dbReference type="SUPFAM" id="SSF47986">
    <property type="entry name" value="DEATH domain"/>
    <property type="match status" value="1"/>
</dbReference>
<sequence length="119" mass="13753">MLGLIHVIKQDAIRYSRNRMHYNARFTAELLHSIAEAVGVNWRKLARRLSIPDEKRENIDTNSRFTSCDEKCYQMLSCWCNASKHATKELLASKLIACDLHLTAVKYLGDYVQDNHNTV</sequence>
<reference evidence="2" key="3">
    <citation type="submission" date="2023-05" db="EMBL/GenBank/DDBJ databases">
        <authorList>
            <person name="Smith C.H."/>
        </authorList>
    </citation>
    <scope>NUCLEOTIDE SEQUENCE</scope>
    <source>
        <strain evidence="2">CHS0354</strain>
        <tissue evidence="2">Mantle</tissue>
    </source>
</reference>
<dbReference type="InterPro" id="IPR000488">
    <property type="entry name" value="Death_dom"/>
</dbReference>
<protein>
    <recommendedName>
        <fullName evidence="1">Death domain-containing protein</fullName>
    </recommendedName>
</protein>
<dbReference type="EMBL" id="JAEAOA010002037">
    <property type="protein sequence ID" value="KAK3597377.1"/>
    <property type="molecule type" value="Genomic_DNA"/>
</dbReference>
<evidence type="ECO:0000313" key="2">
    <source>
        <dbReference type="EMBL" id="KAK3597377.1"/>
    </source>
</evidence>
<feature type="domain" description="Death" evidence="1">
    <location>
        <begin position="27"/>
        <end position="95"/>
    </location>
</feature>
<name>A0AAE0W1W0_9BIVA</name>
<dbReference type="CDD" id="cd01670">
    <property type="entry name" value="Death"/>
    <property type="match status" value="1"/>
</dbReference>
<organism evidence="2 3">
    <name type="scientific">Potamilus streckersoni</name>
    <dbReference type="NCBI Taxonomy" id="2493646"/>
    <lineage>
        <taxon>Eukaryota</taxon>
        <taxon>Metazoa</taxon>
        <taxon>Spiralia</taxon>
        <taxon>Lophotrochozoa</taxon>
        <taxon>Mollusca</taxon>
        <taxon>Bivalvia</taxon>
        <taxon>Autobranchia</taxon>
        <taxon>Heteroconchia</taxon>
        <taxon>Palaeoheterodonta</taxon>
        <taxon>Unionida</taxon>
        <taxon>Unionoidea</taxon>
        <taxon>Unionidae</taxon>
        <taxon>Ambleminae</taxon>
        <taxon>Lampsilini</taxon>
        <taxon>Potamilus</taxon>
    </lineage>
</organism>
<dbReference type="AlphaFoldDB" id="A0AAE0W1W0"/>
<dbReference type="Proteomes" id="UP001195483">
    <property type="component" value="Unassembled WGS sequence"/>
</dbReference>
<evidence type="ECO:0000313" key="3">
    <source>
        <dbReference type="Proteomes" id="UP001195483"/>
    </source>
</evidence>
<keyword evidence="3" id="KW-1185">Reference proteome</keyword>
<reference evidence="2" key="1">
    <citation type="journal article" date="2021" name="Genome Biol. Evol.">
        <title>A High-Quality Reference Genome for a Parasitic Bivalve with Doubly Uniparental Inheritance (Bivalvia: Unionida).</title>
        <authorList>
            <person name="Smith C.H."/>
        </authorList>
    </citation>
    <scope>NUCLEOTIDE SEQUENCE</scope>
    <source>
        <strain evidence="2">CHS0354</strain>
    </source>
</reference>
<dbReference type="GO" id="GO:0007165">
    <property type="term" value="P:signal transduction"/>
    <property type="evidence" value="ECO:0007669"/>
    <property type="project" value="InterPro"/>
</dbReference>
<dbReference type="Gene3D" id="1.10.533.10">
    <property type="entry name" value="Death Domain, Fas"/>
    <property type="match status" value="1"/>
</dbReference>
<reference evidence="2" key="2">
    <citation type="journal article" date="2021" name="Genome Biol. Evol.">
        <title>Developing a high-quality reference genome for a parasitic bivalve with doubly uniparental inheritance (Bivalvia: Unionida).</title>
        <authorList>
            <person name="Smith C.H."/>
        </authorList>
    </citation>
    <scope>NUCLEOTIDE SEQUENCE</scope>
    <source>
        <strain evidence="2">CHS0354</strain>
        <tissue evidence="2">Mantle</tissue>
    </source>
</reference>